<evidence type="ECO:0000313" key="2">
    <source>
        <dbReference type="EMBL" id="MFL9844582.1"/>
    </source>
</evidence>
<organism evidence="2 3">
    <name type="scientific">Flavobacterium rhizosphaerae</name>
    <dbReference type="NCBI Taxonomy" id="3163298"/>
    <lineage>
        <taxon>Bacteria</taxon>
        <taxon>Pseudomonadati</taxon>
        <taxon>Bacteroidota</taxon>
        <taxon>Flavobacteriia</taxon>
        <taxon>Flavobacteriales</taxon>
        <taxon>Flavobacteriaceae</taxon>
        <taxon>Flavobacterium</taxon>
    </lineage>
</organism>
<feature type="chain" id="PRO_5047149868" evidence="1">
    <location>
        <begin position="20"/>
        <end position="827"/>
    </location>
</feature>
<evidence type="ECO:0000256" key="1">
    <source>
        <dbReference type="SAM" id="SignalP"/>
    </source>
</evidence>
<dbReference type="Pfam" id="PF18939">
    <property type="entry name" value="DUF5686"/>
    <property type="match status" value="1"/>
</dbReference>
<dbReference type="Proteomes" id="UP001629156">
    <property type="component" value="Unassembled WGS sequence"/>
</dbReference>
<reference evidence="2 3" key="1">
    <citation type="submission" date="2024-06" db="EMBL/GenBank/DDBJ databases">
        <authorList>
            <person name="Kaempfer P."/>
            <person name="Viver T."/>
        </authorList>
    </citation>
    <scope>NUCLEOTIDE SEQUENCE [LARGE SCALE GENOMIC DNA]</scope>
    <source>
        <strain evidence="2 3">ST-119</strain>
    </source>
</reference>
<accession>A0ABW8YYY3</accession>
<keyword evidence="1" id="KW-0732">Signal</keyword>
<sequence>MRVLTLLLLLCYGAMWSQSAITVTVKDEQTGMALPFTTITAEGKTFISDVDGSVTITEKLHSFNASYTGYKPKTVKVKPHEKYYTVLLEPYTEQLEELVITANKTASAIIKQAIANKPLTDPTQKLNSFKYHTYNRLVVTANPDSISGKLDSVYVYEKAGRRFEKIDSTDFKFKKLIDRQHLYQTEKISEYKFLKGVEVKENVLATRMAGFKQPLYELIGLKLQSYSVYGEHIDLMENKYAGPLAGTALSEYNYKILDTVTIENRSAYMIYFSPKKYIKRRLKGILYIDTETYGVAKAVFRAKNVLDVNSTHYYKYEPELQLWFPDHKILKIVKGNSNRDITILGETIKFDPTDDQETKREKEPSDYLYLLSESFNFDKQYNIPVTITNPSIAIEIDNEAINRPESFWNRYRTDTLDERSIKTYVALDSLLAKEKWEERLILGRHIINGYLPVGPVDLDLRQIIKYNNYEGFRLGIGFITNDKLAQTFRINTYGVYGTKDGQFKYSLGGGIRAQKASETWMGGSYTDDIREIGSTSFLTDKKVFKIYDPRPINVSTFYNHQSWEVYAETKFIPKTESKLTITRSRINPKFDYTFTPDDVHHNIFNLTTVAMAVQWNPFSEFMLTPQGRLESEKHYPKFTFQYTRSFSGIFDSDFHFAKFDFRVEAEKKYLNGQISTGLIQTGLAAGQVPLTHLYSTSPNNLDKNGVFERITFAGKNSFETMYFNEFFSSRYVMAQLKHGFTRFTISNSIKLSPMLVTRFAWGAMDNKDDHQGLAYNTLEKGYYESGMEFNEIFKGLGFSAFYRYGPYHLPQLDRNISVKISFMIKLL</sequence>
<feature type="signal peptide" evidence="1">
    <location>
        <begin position="1"/>
        <end position="19"/>
    </location>
</feature>
<keyword evidence="3" id="KW-1185">Reference proteome</keyword>
<comment type="caution">
    <text evidence="2">The sequence shown here is derived from an EMBL/GenBank/DDBJ whole genome shotgun (WGS) entry which is preliminary data.</text>
</comment>
<dbReference type="RefSeq" id="WP_408084836.1">
    <property type="nucleotide sequence ID" value="NZ_JBELPZ010000008.1"/>
</dbReference>
<evidence type="ECO:0000313" key="3">
    <source>
        <dbReference type="Proteomes" id="UP001629156"/>
    </source>
</evidence>
<dbReference type="InterPro" id="IPR043741">
    <property type="entry name" value="DUF5686"/>
</dbReference>
<protein>
    <submittedName>
        <fullName evidence="2">DUF5686 family protein</fullName>
    </submittedName>
</protein>
<proteinExistence type="predicted"/>
<gene>
    <name evidence="2" type="ORF">ABS766_09130</name>
</gene>
<name>A0ABW8YYY3_9FLAO</name>
<dbReference type="EMBL" id="JBELPZ010000008">
    <property type="protein sequence ID" value="MFL9844582.1"/>
    <property type="molecule type" value="Genomic_DNA"/>
</dbReference>